<sequence length="147" mass="16407">MSRILRILFMAFIASVHPVVAETLPDRDALTQKTRAFMGTLSEGDATGAYRSLRPYLGVPATPFDKAAKKADDYARQVRERAGDPAGVSLAREAAIGHDFHRVTWLQKFPAAAVAWQFTFYQPDDGWKLVGISYTTDLESLYRPVTR</sequence>
<evidence type="ECO:0008006" key="4">
    <source>
        <dbReference type="Google" id="ProtNLM"/>
    </source>
</evidence>
<keyword evidence="1" id="KW-0732">Signal</keyword>
<evidence type="ECO:0000313" key="3">
    <source>
        <dbReference type="Proteomes" id="UP000218332"/>
    </source>
</evidence>
<feature type="signal peptide" evidence="1">
    <location>
        <begin position="1"/>
        <end position="21"/>
    </location>
</feature>
<protein>
    <recommendedName>
        <fullName evidence="4">Nuclear transport factor 2 family protein</fullName>
    </recommendedName>
</protein>
<feature type="chain" id="PRO_5012064618" description="Nuclear transport factor 2 family protein" evidence="1">
    <location>
        <begin position="22"/>
        <end position="147"/>
    </location>
</feature>
<gene>
    <name evidence="2" type="ORF">CF392_05150</name>
</gene>
<reference evidence="2 3" key="1">
    <citation type="submission" date="2017-07" db="EMBL/GenBank/DDBJ databases">
        <title>Tamlnaduibacter salinus (Mi-7) genome sequencing.</title>
        <authorList>
            <person name="Verma A."/>
            <person name="Krishnamurthi S."/>
        </authorList>
    </citation>
    <scope>NUCLEOTIDE SEQUENCE [LARGE SCALE GENOMIC DNA]</scope>
    <source>
        <strain evidence="2 3">Mi-7</strain>
    </source>
</reference>
<comment type="caution">
    <text evidence="2">The sequence shown here is derived from an EMBL/GenBank/DDBJ whole genome shotgun (WGS) entry which is preliminary data.</text>
</comment>
<organism evidence="2 3">
    <name type="scientific">Tamilnaduibacter salinus</name>
    <dbReference type="NCBI Taxonomy" id="1484056"/>
    <lineage>
        <taxon>Bacteria</taxon>
        <taxon>Pseudomonadati</taxon>
        <taxon>Pseudomonadota</taxon>
        <taxon>Gammaproteobacteria</taxon>
        <taxon>Pseudomonadales</taxon>
        <taxon>Marinobacteraceae</taxon>
        <taxon>Tamilnaduibacter</taxon>
    </lineage>
</organism>
<evidence type="ECO:0000256" key="1">
    <source>
        <dbReference type="SAM" id="SignalP"/>
    </source>
</evidence>
<dbReference type="RefSeq" id="WP_095610398.1">
    <property type="nucleotide sequence ID" value="NZ_NMPM01000020.1"/>
</dbReference>
<accession>A0A2A2I640</accession>
<dbReference type="AlphaFoldDB" id="A0A2A2I640"/>
<dbReference type="EMBL" id="NMPM01000020">
    <property type="protein sequence ID" value="PAV26595.1"/>
    <property type="molecule type" value="Genomic_DNA"/>
</dbReference>
<proteinExistence type="predicted"/>
<name>A0A2A2I640_9GAMM</name>
<dbReference type="Proteomes" id="UP000218332">
    <property type="component" value="Unassembled WGS sequence"/>
</dbReference>
<keyword evidence="3" id="KW-1185">Reference proteome</keyword>
<evidence type="ECO:0000313" key="2">
    <source>
        <dbReference type="EMBL" id="PAV26595.1"/>
    </source>
</evidence>